<evidence type="ECO:0000313" key="3">
    <source>
        <dbReference type="Proteomes" id="UP000605670"/>
    </source>
</evidence>
<reference evidence="2" key="1">
    <citation type="journal article" date="2014" name="Int. J. Syst. Evol. Microbiol.">
        <title>Complete genome sequence of Corynebacterium casei LMG S-19264T (=DSM 44701T), isolated from a smear-ripened cheese.</title>
        <authorList>
            <consortium name="US DOE Joint Genome Institute (JGI-PGF)"/>
            <person name="Walter F."/>
            <person name="Albersmeier A."/>
            <person name="Kalinowski J."/>
            <person name="Ruckert C."/>
        </authorList>
    </citation>
    <scope>NUCLEOTIDE SEQUENCE</scope>
    <source>
        <strain evidence="2">CGMCC 1.12160</strain>
    </source>
</reference>
<accession>A0A917BXE5</accession>
<name>A0A917BXE5_9MICO</name>
<keyword evidence="3" id="KW-1185">Reference proteome</keyword>
<dbReference type="Proteomes" id="UP000605670">
    <property type="component" value="Unassembled WGS sequence"/>
</dbReference>
<feature type="compositionally biased region" description="Basic residues" evidence="1">
    <location>
        <begin position="38"/>
        <end position="48"/>
    </location>
</feature>
<evidence type="ECO:0000256" key="1">
    <source>
        <dbReference type="SAM" id="MobiDB-lite"/>
    </source>
</evidence>
<reference evidence="2" key="2">
    <citation type="submission" date="2020-09" db="EMBL/GenBank/DDBJ databases">
        <authorList>
            <person name="Sun Q."/>
            <person name="Zhou Y."/>
        </authorList>
    </citation>
    <scope>NUCLEOTIDE SEQUENCE</scope>
    <source>
        <strain evidence="2">CGMCC 1.12160</strain>
    </source>
</reference>
<comment type="caution">
    <text evidence="2">The sequence shown here is derived from an EMBL/GenBank/DDBJ whole genome shotgun (WGS) entry which is preliminary data.</text>
</comment>
<dbReference type="EMBL" id="BMEM01000006">
    <property type="protein sequence ID" value="GGF59936.1"/>
    <property type="molecule type" value="Genomic_DNA"/>
</dbReference>
<sequence>MHEAIDILEAAIPSTEPAEIYSVTHSARIGAQGDRPGRRLQRHHRRRLPSTPGAPSAGGCRGQDTDVRDEVVAALTASPRDVVLFALLTLKEPELAWNLAHALALDSDRTWSELMNVYKKVDPMATLRSTASSAPAAGVRPRRAPTQPGKESIVLSKSSGP</sequence>
<evidence type="ECO:0000313" key="2">
    <source>
        <dbReference type="EMBL" id="GGF59936.1"/>
    </source>
</evidence>
<feature type="region of interest" description="Disordered" evidence="1">
    <location>
        <begin position="130"/>
        <end position="161"/>
    </location>
</feature>
<feature type="region of interest" description="Disordered" evidence="1">
    <location>
        <begin position="30"/>
        <end position="64"/>
    </location>
</feature>
<proteinExistence type="predicted"/>
<gene>
    <name evidence="2" type="ORF">GCM10011366_29710</name>
</gene>
<organism evidence="2 3">
    <name type="scientific">Ornithinimicrobium tianjinense</name>
    <dbReference type="NCBI Taxonomy" id="1195761"/>
    <lineage>
        <taxon>Bacteria</taxon>
        <taxon>Bacillati</taxon>
        <taxon>Actinomycetota</taxon>
        <taxon>Actinomycetes</taxon>
        <taxon>Micrococcales</taxon>
        <taxon>Ornithinimicrobiaceae</taxon>
        <taxon>Ornithinimicrobium</taxon>
    </lineage>
</organism>
<protein>
    <submittedName>
        <fullName evidence="2">Uncharacterized protein</fullName>
    </submittedName>
</protein>
<dbReference type="AlphaFoldDB" id="A0A917BXE5"/>